<proteinExistence type="predicted"/>
<dbReference type="KEGG" id="ppu:PP_2386"/>
<dbReference type="STRING" id="160488.PP_2386"/>
<dbReference type="BioCyc" id="PPUT160488:G1G01-2549-MONOMER"/>
<dbReference type="PaxDb" id="160488-PP_2386"/>
<dbReference type="PATRIC" id="fig|160488.4.peg.2528"/>
<reference evidence="1 2" key="1">
    <citation type="journal article" date="2002" name="Environ. Microbiol.">
        <title>Complete genome sequence and comparative analysis of the metabolically versatile Pseudomonas putida KT2440.</title>
        <authorList>
            <person name="Nelson K.E."/>
            <person name="Weinel C."/>
            <person name="Paulsen I.T."/>
            <person name="Dodson R.J."/>
            <person name="Hilbert H."/>
            <person name="Martins dos Santos V.A."/>
            <person name="Fouts D.E."/>
            <person name="Gill S.R."/>
            <person name="Pop M."/>
            <person name="Holmes M."/>
            <person name="Brinkac L."/>
            <person name="Beanan M."/>
            <person name="DeBoy R.T."/>
            <person name="Daugherty S."/>
            <person name="Kolonay J."/>
            <person name="Madupu R."/>
            <person name="Nelson W."/>
            <person name="White O."/>
            <person name="Peterson J."/>
            <person name="Khouri H."/>
            <person name="Hance I."/>
            <person name="Chris Lee P."/>
            <person name="Holtzapple E."/>
            <person name="Scanlan D."/>
            <person name="Tran K."/>
            <person name="Moazzez A."/>
            <person name="Utterback T."/>
            <person name="Rizzo M."/>
            <person name="Lee K."/>
            <person name="Kosack D."/>
            <person name="Moestl D."/>
            <person name="Wedler H."/>
            <person name="Lauber J."/>
            <person name="Stjepandic D."/>
            <person name="Hoheisel J."/>
            <person name="Straetz M."/>
            <person name="Heim S."/>
            <person name="Kiewitz C."/>
            <person name="Eisen J.A."/>
            <person name="Timmis K.N."/>
            <person name="Dusterhoft A."/>
            <person name="Tummler B."/>
            <person name="Fraser C.M."/>
        </authorList>
    </citation>
    <scope>NUCLEOTIDE SEQUENCE [LARGE SCALE GENOMIC DNA]</scope>
    <source>
        <strain evidence="2">ATCC 47054 / DSM 6125 / CFBP 8728 / NCIMB 11950 / KT2440</strain>
    </source>
</reference>
<protein>
    <recommendedName>
        <fullName evidence="3">Sel1 repeat family protein</fullName>
    </recommendedName>
</protein>
<dbReference type="OrthoDB" id="6949568at2"/>
<dbReference type="InterPro" id="IPR011990">
    <property type="entry name" value="TPR-like_helical_dom_sf"/>
</dbReference>
<dbReference type="HOGENOM" id="CLU_1184244_0_0_6"/>
<dbReference type="Gene3D" id="1.25.40.10">
    <property type="entry name" value="Tetratricopeptide repeat domain"/>
    <property type="match status" value="1"/>
</dbReference>
<gene>
    <name evidence="1" type="ordered locus">PP_2386</name>
</gene>
<evidence type="ECO:0000313" key="1">
    <source>
        <dbReference type="EMBL" id="AAN67999.1"/>
    </source>
</evidence>
<organism evidence="1 2">
    <name type="scientific">Pseudomonas putida (strain ATCC 47054 / DSM 6125 / CFBP 8728 / NCIMB 11950 / KT2440)</name>
    <dbReference type="NCBI Taxonomy" id="160488"/>
    <lineage>
        <taxon>Bacteria</taxon>
        <taxon>Pseudomonadati</taxon>
        <taxon>Pseudomonadota</taxon>
        <taxon>Gammaproteobacteria</taxon>
        <taxon>Pseudomonadales</taxon>
        <taxon>Pseudomonadaceae</taxon>
        <taxon>Pseudomonas</taxon>
    </lineage>
</organism>
<name>Q88KA4_PSEPK</name>
<dbReference type="EMBL" id="AE015451">
    <property type="protein sequence ID" value="AAN67999.1"/>
    <property type="molecule type" value="Genomic_DNA"/>
</dbReference>
<dbReference type="AlphaFoldDB" id="Q88KA4"/>
<dbReference type="eggNOG" id="ENOG5032BT0">
    <property type="taxonomic scope" value="Bacteria"/>
</dbReference>
<dbReference type="Proteomes" id="UP000000556">
    <property type="component" value="Chromosome"/>
</dbReference>
<keyword evidence="2" id="KW-1185">Reference proteome</keyword>
<reference evidence="1 2" key="2">
    <citation type="journal article" date="2016" name="Environ. Microbiol.">
        <title>The revisited genome of Pseudomonas putida KT2440 enlightens its value as a robust metabolic chassis.</title>
        <authorList>
            <person name="Belda E."/>
            <person name="van Heck R.G."/>
            <person name="Lopez-Sanchez M.J."/>
            <person name="Cruveiller S."/>
            <person name="Barbe V."/>
            <person name="Fraser C."/>
            <person name="Klenk H.P."/>
            <person name="Petersen J."/>
            <person name="Morgat A."/>
            <person name="Nikel P.I."/>
            <person name="Vallenet D."/>
            <person name="Rouy Z."/>
            <person name="Sekowska A."/>
            <person name="Martins Dos Santos V.A."/>
            <person name="de Lorenzo V."/>
            <person name="Danchin A."/>
            <person name="Medigue C."/>
        </authorList>
    </citation>
    <scope>NUCLEOTIDE SEQUENCE [LARGE SCALE GENOMIC DNA]</scope>
    <source>
        <strain evidence="2">ATCC 47054 / DSM 6125 / CFBP 8728 / NCIMB 11950 / KT2440</strain>
    </source>
</reference>
<sequence>MSGGLSATPLGWLEYVVVTICPRRTFDRHEHRSRPSVLGHPWGLPVSLVRRLPPLLAALMPLAAQALEVRIDPHADLLYRQALPLLEQADNQDDAASTLHTAVGGDPELSRQGQAMAHTLPTAVALLKKSVALGHPVAQYRLALYYMTYLPAAQIPDAACPLLEASLQQGFAAPAPAIATWCRPYNVSSEYRTALEAIPSMATVYAPYYPQPATRLACNRSRPQGLEMLWGRQRDYQAEVYRLLGDLDPQQRTSLLQKAVDINGCATAQQLLTSRP</sequence>
<accession>Q88KA4</accession>
<evidence type="ECO:0008006" key="3">
    <source>
        <dbReference type="Google" id="ProtNLM"/>
    </source>
</evidence>
<evidence type="ECO:0000313" key="2">
    <source>
        <dbReference type="Proteomes" id="UP000000556"/>
    </source>
</evidence>